<name>A0A1G2H4L8_9BACT</name>
<dbReference type="PANTHER" id="PTHR30319:SF1">
    <property type="entry name" value="TRANSCRIPTIONAL REPRESSOR PAAX"/>
    <property type="match status" value="1"/>
</dbReference>
<protein>
    <recommendedName>
        <fullName evidence="2">Transcriptional repressor PaaX-like central Cas2-like domain-containing protein</fullName>
    </recommendedName>
</protein>
<proteinExistence type="predicted"/>
<dbReference type="AlphaFoldDB" id="A0A1G2H4L8"/>
<dbReference type="PANTHER" id="PTHR30319">
    <property type="entry name" value="PHENYLACETIC ACID REGULATOR-RELATED TRANSCRIPTIONAL REPRESSOR"/>
    <property type="match status" value="1"/>
</dbReference>
<feature type="transmembrane region" description="Helical" evidence="1">
    <location>
        <begin position="20"/>
        <end position="41"/>
    </location>
</feature>
<dbReference type="Pfam" id="PF20803">
    <property type="entry name" value="PaaX_M"/>
    <property type="match status" value="1"/>
</dbReference>
<dbReference type="Gene3D" id="3.30.70.2650">
    <property type="match status" value="1"/>
</dbReference>
<organism evidence="3 4">
    <name type="scientific">Candidatus Ryanbacteria bacterium RIFCSPLOWO2_12_FULL_47_9c</name>
    <dbReference type="NCBI Taxonomy" id="1802131"/>
    <lineage>
        <taxon>Bacteria</taxon>
        <taxon>Candidatus Ryaniibacteriota</taxon>
    </lineage>
</organism>
<dbReference type="EMBL" id="MHOB01000031">
    <property type="protein sequence ID" value="OGZ57151.1"/>
    <property type="molecule type" value="Genomic_DNA"/>
</dbReference>
<keyword evidence="1" id="KW-1133">Transmembrane helix</keyword>
<evidence type="ECO:0000313" key="3">
    <source>
        <dbReference type="EMBL" id="OGZ57151.1"/>
    </source>
</evidence>
<sequence length="190" mass="22177">MGVLEEKIKRKTRIKNLEKIILGTVATAGLLSVALLAPNALQALKLLGWKPHRRQREVIVRSRSRLIKHGLLTHDEKGFLKLTPKGETKLRELEQREYKLPHPKCWDKKWRVLIFDIPEKRKYLREKIRNTLGAIGFSQLQKSVWVYPYDCEDLIALLKADFKVGRDLLYLVVDEIENDKKLLGLFELSK</sequence>
<reference evidence="3 4" key="1">
    <citation type="journal article" date="2016" name="Nat. Commun.">
        <title>Thousands of microbial genomes shed light on interconnected biogeochemical processes in an aquifer system.</title>
        <authorList>
            <person name="Anantharaman K."/>
            <person name="Brown C.T."/>
            <person name="Hug L.A."/>
            <person name="Sharon I."/>
            <person name="Castelle C.J."/>
            <person name="Probst A.J."/>
            <person name="Thomas B.C."/>
            <person name="Singh A."/>
            <person name="Wilkins M.J."/>
            <person name="Karaoz U."/>
            <person name="Brodie E.L."/>
            <person name="Williams K.H."/>
            <person name="Hubbard S.S."/>
            <person name="Banfield J.F."/>
        </authorList>
    </citation>
    <scope>NUCLEOTIDE SEQUENCE [LARGE SCALE GENOMIC DNA]</scope>
</reference>
<dbReference type="InterPro" id="IPR048846">
    <property type="entry name" value="PaaX-like_central"/>
</dbReference>
<gene>
    <name evidence="3" type="ORF">A3G60_00935</name>
</gene>
<evidence type="ECO:0000259" key="2">
    <source>
        <dbReference type="Pfam" id="PF20803"/>
    </source>
</evidence>
<evidence type="ECO:0000256" key="1">
    <source>
        <dbReference type="SAM" id="Phobius"/>
    </source>
</evidence>
<keyword evidence="1" id="KW-0472">Membrane</keyword>
<keyword evidence="1" id="KW-0812">Transmembrane</keyword>
<dbReference type="GO" id="GO:0006351">
    <property type="term" value="P:DNA-templated transcription"/>
    <property type="evidence" value="ECO:0007669"/>
    <property type="project" value="TreeGrafter"/>
</dbReference>
<comment type="caution">
    <text evidence="3">The sequence shown here is derived from an EMBL/GenBank/DDBJ whole genome shotgun (WGS) entry which is preliminary data.</text>
</comment>
<evidence type="ECO:0000313" key="4">
    <source>
        <dbReference type="Proteomes" id="UP000178996"/>
    </source>
</evidence>
<accession>A0A1G2H4L8</accession>
<feature type="domain" description="Transcriptional repressor PaaX-like central Cas2-like" evidence="2">
    <location>
        <begin position="105"/>
        <end position="174"/>
    </location>
</feature>
<dbReference type="Proteomes" id="UP000178996">
    <property type="component" value="Unassembled WGS sequence"/>
</dbReference>